<reference evidence="1" key="2">
    <citation type="submission" date="2014-07" db="EMBL/GenBank/DDBJ databases">
        <title>Genetics and epidemiology of antimicrobial resistance in B. fragilis group.</title>
        <authorList>
            <person name="Sydenham T.V."/>
            <person name="Hasman H."/>
            <person name="Kemp M."/>
            <person name="Justesen U.S."/>
        </authorList>
    </citation>
    <scope>NUCLEOTIDE SEQUENCE [LARGE SCALE GENOMIC DNA]</scope>
    <source>
        <strain evidence="1">DCMOUH0018B</strain>
    </source>
</reference>
<reference evidence="1" key="1">
    <citation type="book" date="2014" name="THE 24TH EUROPEAN CONGRESS OF CLINICAL MICROBIOLOGY AND INFECTIOUS DISEASES" publisher="ECCMID 2014" city="Barcelona, Spain">
        <title>Identification of resistance genes in three multidrug-resistant Bacteroides fragilis isolates by whole genome sequencing.</title>
        <editorList>
            <person name="Unknown"/>
            <person name="A."/>
        </editorList>
        <authorList>
            <person name="Sydenham T.V."/>
            <person name="Hasman H."/>
            <person name="Wang M."/>
            <person name="Soki J."/>
            <person name="Nagy E."/>
            <person name="Justesen U.S."/>
        </authorList>
    </citation>
    <scope>NUCLEOTIDE SEQUENCE</scope>
    <source>
        <strain evidence="1">DCMOUH0018B</strain>
    </source>
</reference>
<sequence>MYHTDLTETEWQYITKVLNLQERKRKYDLRITAFSFKKSCSSLFVVVKTLIFAHSDAEAPPYVFLLIVHFNFFIGGIQ</sequence>
<name>A0A0I9S7G0_BACFG</name>
<accession>A0A0I9S7G0</accession>
<protein>
    <recommendedName>
        <fullName evidence="2">Transposase</fullName>
    </recommendedName>
</protein>
<comment type="caution">
    <text evidence="1">The sequence shown here is derived from an EMBL/GenBank/DDBJ whole genome shotgun (WGS) entry which is preliminary data.</text>
</comment>
<evidence type="ECO:0008006" key="2">
    <source>
        <dbReference type="Google" id="ProtNLM"/>
    </source>
</evidence>
<dbReference type="RefSeq" id="WP_044301491.1">
    <property type="nucleotide sequence ID" value="NZ_CABJEQ010000016.1"/>
</dbReference>
<evidence type="ECO:0000313" key="1">
    <source>
        <dbReference type="EMBL" id="KFX73556.1"/>
    </source>
</evidence>
<dbReference type="PATRIC" id="fig|817.53.peg.3611"/>
<gene>
    <name evidence="1" type="ORF">EE52_0217515</name>
</gene>
<organism evidence="1">
    <name type="scientific">Bacteroides fragilis</name>
    <dbReference type="NCBI Taxonomy" id="817"/>
    <lineage>
        <taxon>Bacteria</taxon>
        <taxon>Pseudomonadati</taxon>
        <taxon>Bacteroidota</taxon>
        <taxon>Bacteroidia</taxon>
        <taxon>Bacteroidales</taxon>
        <taxon>Bacteroidaceae</taxon>
        <taxon>Bacteroides</taxon>
    </lineage>
</organism>
<dbReference type="AlphaFoldDB" id="A0A0I9S7G0"/>
<proteinExistence type="predicted"/>
<dbReference type="EMBL" id="JMZZ02000217">
    <property type="protein sequence ID" value="KFX73556.1"/>
    <property type="molecule type" value="Genomic_DNA"/>
</dbReference>